<dbReference type="Proteomes" id="UP000009168">
    <property type="component" value="Unassembled WGS sequence"/>
</dbReference>
<reference evidence="7" key="1">
    <citation type="journal article" date="2006" name="PLoS Biol.">
        <title>Macronuclear genome sequence of the ciliate Tetrahymena thermophila, a model eukaryote.</title>
        <authorList>
            <person name="Eisen J.A."/>
            <person name="Coyne R.S."/>
            <person name="Wu M."/>
            <person name="Wu D."/>
            <person name="Thiagarajan M."/>
            <person name="Wortman J.R."/>
            <person name="Badger J.H."/>
            <person name="Ren Q."/>
            <person name="Amedeo P."/>
            <person name="Jones K.M."/>
            <person name="Tallon L.J."/>
            <person name="Delcher A.L."/>
            <person name="Salzberg S.L."/>
            <person name="Silva J.C."/>
            <person name="Haas B.J."/>
            <person name="Majoros W.H."/>
            <person name="Farzad M."/>
            <person name="Carlton J.M."/>
            <person name="Smith R.K. Jr."/>
            <person name="Garg J."/>
            <person name="Pearlman R.E."/>
            <person name="Karrer K.M."/>
            <person name="Sun L."/>
            <person name="Manning G."/>
            <person name="Elde N.C."/>
            <person name="Turkewitz A.P."/>
            <person name="Asai D.J."/>
            <person name="Wilkes D.E."/>
            <person name="Wang Y."/>
            <person name="Cai H."/>
            <person name="Collins K."/>
            <person name="Stewart B.A."/>
            <person name="Lee S.R."/>
            <person name="Wilamowska K."/>
            <person name="Weinberg Z."/>
            <person name="Ruzzo W.L."/>
            <person name="Wloga D."/>
            <person name="Gaertig J."/>
            <person name="Frankel J."/>
            <person name="Tsao C.-C."/>
            <person name="Gorovsky M.A."/>
            <person name="Keeling P.J."/>
            <person name="Waller R.F."/>
            <person name="Patron N.J."/>
            <person name="Cherry J.M."/>
            <person name="Stover N.A."/>
            <person name="Krieger C.J."/>
            <person name="del Toro C."/>
            <person name="Ryder H.F."/>
            <person name="Williamson S.C."/>
            <person name="Barbeau R.A."/>
            <person name="Hamilton E.P."/>
            <person name="Orias E."/>
        </authorList>
    </citation>
    <scope>NUCLEOTIDE SEQUENCE [LARGE SCALE GENOMIC DNA]</scope>
    <source>
        <strain evidence="7">SB210</strain>
    </source>
</reference>
<evidence type="ECO:0000256" key="1">
    <source>
        <dbReference type="ARBA" id="ARBA00022679"/>
    </source>
</evidence>
<keyword evidence="7" id="KW-1185">Reference proteome</keyword>
<feature type="domain" description="ATPase AAA-type core" evidence="5">
    <location>
        <begin position="200"/>
        <end position="253"/>
    </location>
</feature>
<keyword evidence="3 6" id="KW-0418">Kinase</keyword>
<feature type="region of interest" description="Disordered" evidence="4">
    <location>
        <begin position="846"/>
        <end position="882"/>
    </location>
</feature>
<dbReference type="InParanoid" id="I7M2R5"/>
<dbReference type="InterPro" id="IPR027417">
    <property type="entry name" value="P-loop_NTPase"/>
</dbReference>
<dbReference type="NCBIfam" id="NF011100">
    <property type="entry name" value="PRK14527.1"/>
    <property type="match status" value="1"/>
</dbReference>
<dbReference type="eggNOG" id="KOG3079">
    <property type="taxonomic scope" value="Eukaryota"/>
</dbReference>
<dbReference type="Pfam" id="PF00406">
    <property type="entry name" value="ADK"/>
    <property type="match status" value="1"/>
</dbReference>
<organism evidence="6 7">
    <name type="scientific">Tetrahymena thermophila (strain SB210)</name>
    <dbReference type="NCBI Taxonomy" id="312017"/>
    <lineage>
        <taxon>Eukaryota</taxon>
        <taxon>Sar</taxon>
        <taxon>Alveolata</taxon>
        <taxon>Ciliophora</taxon>
        <taxon>Intramacronucleata</taxon>
        <taxon>Oligohymenophorea</taxon>
        <taxon>Hymenostomatida</taxon>
        <taxon>Tetrahymenina</taxon>
        <taxon>Tetrahymenidae</taxon>
        <taxon>Tetrahymena</taxon>
    </lineage>
</organism>
<evidence type="ECO:0000313" key="6">
    <source>
        <dbReference type="EMBL" id="EAS01156.2"/>
    </source>
</evidence>
<name>I7M2R5_TETTS</name>
<evidence type="ECO:0000313" key="7">
    <source>
        <dbReference type="Proteomes" id="UP000009168"/>
    </source>
</evidence>
<dbReference type="InterPro" id="IPR003959">
    <property type="entry name" value="ATPase_AAA_core"/>
</dbReference>
<dbReference type="KEGG" id="tet:TTHERM_00317200"/>
<keyword evidence="1" id="KW-0808">Transferase</keyword>
<feature type="compositionally biased region" description="Basic and acidic residues" evidence="4">
    <location>
        <begin position="973"/>
        <end position="988"/>
    </location>
</feature>
<dbReference type="OrthoDB" id="292569at2759"/>
<dbReference type="GO" id="GO:0006139">
    <property type="term" value="P:nucleobase-containing compound metabolic process"/>
    <property type="evidence" value="ECO:0007669"/>
    <property type="project" value="InterPro"/>
</dbReference>
<dbReference type="EMBL" id="GG662605">
    <property type="protein sequence ID" value="EAS01156.2"/>
    <property type="molecule type" value="Genomic_DNA"/>
</dbReference>
<dbReference type="InterPro" id="IPR033690">
    <property type="entry name" value="Adenylat_kinase_CS"/>
</dbReference>
<dbReference type="GeneID" id="7833398"/>
<dbReference type="SUPFAM" id="SSF52540">
    <property type="entry name" value="P-loop containing nucleoside triphosphate hydrolases"/>
    <property type="match status" value="3"/>
</dbReference>
<dbReference type="AlphaFoldDB" id="I7M2R5"/>
<evidence type="ECO:0000259" key="5">
    <source>
        <dbReference type="Pfam" id="PF00004"/>
    </source>
</evidence>
<feature type="compositionally biased region" description="Basic and acidic residues" evidence="4">
    <location>
        <begin position="847"/>
        <end position="864"/>
    </location>
</feature>
<dbReference type="InterPro" id="IPR000850">
    <property type="entry name" value="Adenylat/UMP-CMP_kin"/>
</dbReference>
<dbReference type="GO" id="GO:0016887">
    <property type="term" value="F:ATP hydrolysis activity"/>
    <property type="evidence" value="ECO:0007669"/>
    <property type="project" value="InterPro"/>
</dbReference>
<dbReference type="STRING" id="312017.I7M2R5"/>
<accession>I7M2R5</accession>
<keyword evidence="2" id="KW-0547">Nucleotide-binding</keyword>
<dbReference type="HAMAP" id="MF_00235">
    <property type="entry name" value="Adenylate_kinase_Adk"/>
    <property type="match status" value="1"/>
</dbReference>
<dbReference type="PRINTS" id="PR00094">
    <property type="entry name" value="ADENYLTKNASE"/>
</dbReference>
<evidence type="ECO:0000256" key="2">
    <source>
        <dbReference type="ARBA" id="ARBA00022741"/>
    </source>
</evidence>
<dbReference type="PANTHER" id="PTHR23359">
    <property type="entry name" value="NUCLEOTIDE KINASE"/>
    <property type="match status" value="1"/>
</dbReference>
<sequence length="1014" mass="118960">MSVTLNYEISYLNPKIVFVSGGPGSGKGTQCERLVRDYHFEHISVGDLVRDEIKRGTPEGQKFKDASAKGELVPDHLVVALIIKAIKSRKSFRFLIDGFPRNVEQAKMFEMKFKEIDYILNFEVPDEILTSRLMGRGASSGRADDNPEAIATRLRVFHNETQPVLDFYNHFGKVKTMDGSKSVDEVYKQVQEQIKPNLIFMYGPPCVGKTETARRLSEKIKYHFVNLEAFDKQHQVKSETDRINKLINYLQDAPHNNFIIDSFFNSKNDAEVFLKHFSLPFRIFYYDSPKDEVMNNIQKYILDEKERKRQKDLYEQFIKCRGGILSLIQNQPYFVKVNSVDTIPNIIKFILNNIRPLVISAFTYNNTDLALDYCDQLEKQRDFIYLDVSEQCQSEIERGTNLGAKMNAFEQSGKEIPPKFQVELLQKILFANPKQRRFIITKFPERNNQFEHFERELFPIDYLITFYMPQQQVKYYHDNSPLLQFFAKGKYIHIDRLALDIVDAYINERSNYGFVLGPQASGKSSIAKYVASKFGYTLIDWEQTFEFLKTKLGGEEGPLDELTYEQVEKYFAETLNPAKNPSKTLFDGWPSVYNFAQFQQFIKKLGLPSLGIDLQINKDIYVRRYKIKNEMDPEAEMSEEDQQKIDDLLANASQYTQLISQTAESNFGFTLYKLDVNHSLESTTRYLNNIFFKRVYVVNDYTTHHQQEVKEEQKLVFLNFCAKTNTTFVDVQEIIKLNYWQKTYNLHDQVQSEYAMRWTDQQPTFPSNYSPKLIIQAISNYLKTLKIPSRDILLYGYPSGDTPAERSSNERFYPRASDEIYNIEKEVGPVRMVLVLTDNRLTWQISDEARKLDPPPEKPKKAADEEGQEEEPPAEEEEEGKPKFNIFDYEWTTTNGLPKTIPQWYNKLKKTQKKHYSIKYNGSLNTYDKLLEYLRLINEENPENKAEQEYRKVNLFVQLRYDEVPEHEENEVEPPREQYKHIVPEEPKLILPEEEFPEEQQEKVEQQEEEEEDN</sequence>
<dbReference type="PROSITE" id="PS00113">
    <property type="entry name" value="ADENYLATE_KINASE"/>
    <property type="match status" value="1"/>
</dbReference>
<dbReference type="Gene3D" id="3.40.50.300">
    <property type="entry name" value="P-loop containing nucleotide triphosphate hydrolases"/>
    <property type="match status" value="4"/>
</dbReference>
<dbReference type="RefSeq" id="XP_001021401.2">
    <property type="nucleotide sequence ID" value="XM_001021401.2"/>
</dbReference>
<dbReference type="CDD" id="cd01428">
    <property type="entry name" value="ADK"/>
    <property type="match status" value="1"/>
</dbReference>
<dbReference type="GO" id="GO:0005524">
    <property type="term" value="F:ATP binding"/>
    <property type="evidence" value="ECO:0007669"/>
    <property type="project" value="InterPro"/>
</dbReference>
<protein>
    <submittedName>
        <fullName evidence="6">Adenylate kinase</fullName>
    </submittedName>
</protein>
<evidence type="ECO:0000256" key="3">
    <source>
        <dbReference type="ARBA" id="ARBA00022777"/>
    </source>
</evidence>
<proteinExistence type="inferred from homology"/>
<feature type="region of interest" description="Disordered" evidence="4">
    <location>
        <begin position="964"/>
        <end position="1014"/>
    </location>
</feature>
<gene>
    <name evidence="6" type="ORF">TTHERM_00317200</name>
</gene>
<feature type="compositionally biased region" description="Acidic residues" evidence="4">
    <location>
        <begin position="865"/>
        <end position="879"/>
    </location>
</feature>
<dbReference type="GO" id="GO:0019205">
    <property type="term" value="F:nucleobase-containing compound kinase activity"/>
    <property type="evidence" value="ECO:0007669"/>
    <property type="project" value="InterPro"/>
</dbReference>
<evidence type="ECO:0000256" key="4">
    <source>
        <dbReference type="SAM" id="MobiDB-lite"/>
    </source>
</evidence>
<dbReference type="Pfam" id="PF00004">
    <property type="entry name" value="AAA"/>
    <property type="match status" value="1"/>
</dbReference>